<reference evidence="6" key="2">
    <citation type="submission" date="2022-06" db="UniProtKB">
        <authorList>
            <consortium name="EnsemblMetazoa"/>
        </authorList>
    </citation>
    <scope>IDENTIFICATION</scope>
    <source>
        <strain evidence="6">DF5081</strain>
    </source>
</reference>
<feature type="transmembrane region" description="Helical" evidence="5">
    <location>
        <begin position="120"/>
        <end position="140"/>
    </location>
</feature>
<keyword evidence="2 5" id="KW-0812">Transmembrane</keyword>
<evidence type="ECO:0000256" key="3">
    <source>
        <dbReference type="ARBA" id="ARBA00022989"/>
    </source>
</evidence>
<evidence type="ECO:0000313" key="7">
    <source>
        <dbReference type="Proteomes" id="UP000005237"/>
    </source>
</evidence>
<keyword evidence="3 5" id="KW-1133">Transmembrane helix</keyword>
<feature type="transmembrane region" description="Helical" evidence="5">
    <location>
        <begin position="180"/>
        <end position="199"/>
    </location>
</feature>
<organism evidence="6 7">
    <name type="scientific">Caenorhabditis japonica</name>
    <dbReference type="NCBI Taxonomy" id="281687"/>
    <lineage>
        <taxon>Eukaryota</taxon>
        <taxon>Metazoa</taxon>
        <taxon>Ecdysozoa</taxon>
        <taxon>Nematoda</taxon>
        <taxon>Chromadorea</taxon>
        <taxon>Rhabditida</taxon>
        <taxon>Rhabditina</taxon>
        <taxon>Rhabditomorpha</taxon>
        <taxon>Rhabditoidea</taxon>
        <taxon>Rhabditidae</taxon>
        <taxon>Peloderinae</taxon>
        <taxon>Caenorhabditis</taxon>
    </lineage>
</organism>
<keyword evidence="7" id="KW-1185">Reference proteome</keyword>
<evidence type="ECO:0000256" key="5">
    <source>
        <dbReference type="SAM" id="Phobius"/>
    </source>
</evidence>
<feature type="transmembrane region" description="Helical" evidence="5">
    <location>
        <begin position="93"/>
        <end position="114"/>
    </location>
</feature>
<dbReference type="Proteomes" id="UP000005237">
    <property type="component" value="Unassembled WGS sequence"/>
</dbReference>
<accession>A0A8R1I5X4</accession>
<dbReference type="GO" id="GO:0016020">
    <property type="term" value="C:membrane"/>
    <property type="evidence" value="ECO:0007669"/>
    <property type="project" value="UniProtKB-SubCell"/>
</dbReference>
<feature type="transmembrane region" description="Helical" evidence="5">
    <location>
        <begin position="152"/>
        <end position="174"/>
    </location>
</feature>
<name>A0A8R1I5X4_CAEJA</name>
<comment type="subcellular location">
    <subcellularLocation>
        <location evidence="1">Membrane</location>
        <topology evidence="1">Multi-pass membrane protein</topology>
    </subcellularLocation>
</comment>
<dbReference type="EnsemblMetazoa" id="CJA17874b.1">
    <property type="protein sequence ID" value="CJA17874b.1"/>
    <property type="gene ID" value="WBGene00137079"/>
</dbReference>
<dbReference type="GO" id="GO:2001234">
    <property type="term" value="P:negative regulation of apoptotic signaling pathway"/>
    <property type="evidence" value="ECO:0007669"/>
    <property type="project" value="TreeGrafter"/>
</dbReference>
<feature type="transmembrane region" description="Helical" evidence="5">
    <location>
        <begin position="35"/>
        <end position="54"/>
    </location>
</feature>
<reference evidence="7" key="1">
    <citation type="submission" date="2010-08" db="EMBL/GenBank/DDBJ databases">
        <authorList>
            <consortium name="Caenorhabditis japonica Sequencing Consortium"/>
            <person name="Wilson R.K."/>
        </authorList>
    </citation>
    <scope>NUCLEOTIDE SEQUENCE [LARGE SCALE GENOMIC DNA]</scope>
    <source>
        <strain evidence="7">DF5081</strain>
    </source>
</reference>
<proteinExistence type="predicted"/>
<evidence type="ECO:0000313" key="6">
    <source>
        <dbReference type="EnsemblMetazoa" id="CJA17874b.1"/>
    </source>
</evidence>
<dbReference type="PANTHER" id="PTHR23291:SF33">
    <property type="entry name" value="TRANSMEMBRANE BAX INHIBITOR MOTIF-CONTAINING PROTEIN 4"/>
    <property type="match status" value="1"/>
</dbReference>
<keyword evidence="4 5" id="KW-0472">Membrane</keyword>
<sequence length="373" mass="42754">MEQGYDAVPQYEDRDGKYNLHFSQQSVRAGFVRKVFFLVTVMFGITSAFCVVPMVSEPFRNWVYNNFWMCLIPLMVLIVVSALMCCGNLRRQFPINIILLTTFTLSAATVTMFITACFHAQTVLICTCITTICSGAVIAFSHNTKSDLTSLIGVAFMLSMVLFSFGLFAMIFTLGFEWELLNSVYSGLVALFMMLYLAIDVQLLMGDRTFQLSPEDYKLCFVARVGRKREIDERLALWSIDYGTDGWVGYVDESGVRFVYGTTNRVFAEMKRISGRAKGKQEPFQSCPPPMSTPWLHHQTVQRVNLHHQGQEVPSEKTCEKKAIIENMQNIAHGQRYAYIFYKRPEAVFMNIYRTVNEKVNGFFEGIYKFRYS</sequence>
<dbReference type="InterPro" id="IPR006214">
    <property type="entry name" value="Bax_inhibitor_1-related"/>
</dbReference>
<dbReference type="GO" id="GO:0005794">
    <property type="term" value="C:Golgi apparatus"/>
    <property type="evidence" value="ECO:0007669"/>
    <property type="project" value="TreeGrafter"/>
</dbReference>
<protein>
    <submittedName>
        <fullName evidence="6">Uncharacterized protein</fullName>
    </submittedName>
</protein>
<evidence type="ECO:0000256" key="4">
    <source>
        <dbReference type="ARBA" id="ARBA00023136"/>
    </source>
</evidence>
<feature type="transmembrane region" description="Helical" evidence="5">
    <location>
        <begin position="66"/>
        <end position="86"/>
    </location>
</feature>
<dbReference type="GO" id="GO:0005783">
    <property type="term" value="C:endoplasmic reticulum"/>
    <property type="evidence" value="ECO:0007669"/>
    <property type="project" value="TreeGrafter"/>
</dbReference>
<dbReference type="PANTHER" id="PTHR23291">
    <property type="entry name" value="BAX INHIBITOR-RELATED"/>
    <property type="match status" value="1"/>
</dbReference>
<evidence type="ECO:0000256" key="1">
    <source>
        <dbReference type="ARBA" id="ARBA00004141"/>
    </source>
</evidence>
<dbReference type="AlphaFoldDB" id="A0A8R1I5X4"/>
<dbReference type="Pfam" id="PF01027">
    <property type="entry name" value="Bax1-I"/>
    <property type="match status" value="1"/>
</dbReference>
<evidence type="ECO:0000256" key="2">
    <source>
        <dbReference type="ARBA" id="ARBA00022692"/>
    </source>
</evidence>